<dbReference type="SUPFAM" id="SSF158573">
    <property type="entry name" value="GINS helical bundle-like"/>
    <property type="match status" value="1"/>
</dbReference>
<proteinExistence type="inferred from homology"/>
<dbReference type="CDD" id="cd11712">
    <property type="entry name" value="GINS_A_psf2"/>
    <property type="match status" value="1"/>
</dbReference>
<feature type="domain" description="DNA replication complex GINS protein PSF2 N-terminal" evidence="10">
    <location>
        <begin position="13"/>
        <end position="72"/>
    </location>
</feature>
<sequence>MALPLPLQSGLLPSEIEYLATSSTTISIVPLTSIDRARFLSGVYGPFRPPARTTVPLWLALNLKRKGKCYLVVPEWMMAENLSKLLQTETTTLAFAEVPFHYASIAKVILEVAPDDVPEADEVRAMLKDLREARQSKIAQGLDMINPYHLEMTNISYSELCELRPFFSTAFTHLRGMRIVAPPPADAAGDDFLGDFSASSYPTGTPRRTRAGGGGAPRGGYGLEEDSLPSDFSYNSMAGQGRTSMPGRGEDDDDDDGMGVAQWGGVS</sequence>
<comment type="subcellular location">
    <subcellularLocation>
        <location evidence="1">Nucleus</location>
    </subcellularLocation>
</comment>
<organism evidence="11 12">
    <name type="scientific">Pseudomicrostroma glucosiphilum</name>
    <dbReference type="NCBI Taxonomy" id="1684307"/>
    <lineage>
        <taxon>Eukaryota</taxon>
        <taxon>Fungi</taxon>
        <taxon>Dikarya</taxon>
        <taxon>Basidiomycota</taxon>
        <taxon>Ustilaginomycotina</taxon>
        <taxon>Exobasidiomycetes</taxon>
        <taxon>Microstromatales</taxon>
        <taxon>Microstromatales incertae sedis</taxon>
        <taxon>Pseudomicrostroma</taxon>
    </lineage>
</organism>
<dbReference type="InterPro" id="IPR021151">
    <property type="entry name" value="GINS_A"/>
</dbReference>
<dbReference type="RefSeq" id="XP_025347887.1">
    <property type="nucleotide sequence ID" value="XM_025492533.1"/>
</dbReference>
<evidence type="ECO:0000256" key="1">
    <source>
        <dbReference type="ARBA" id="ARBA00004123"/>
    </source>
</evidence>
<gene>
    <name evidence="11" type="ORF">BCV69DRAFT_282949</name>
</gene>
<dbReference type="FunFam" id="1.20.58.1020:FF:000001">
    <property type="entry name" value="DNA replication complex GINS protein PSF2"/>
    <property type="match status" value="1"/>
</dbReference>
<evidence type="ECO:0000256" key="7">
    <source>
        <dbReference type="ARBA" id="ARBA00023242"/>
    </source>
</evidence>
<dbReference type="CDD" id="cd21694">
    <property type="entry name" value="GINS_B_Psf2"/>
    <property type="match status" value="1"/>
</dbReference>
<dbReference type="PANTHER" id="PTHR12772">
    <property type="entry name" value="DNA REPLICATION COMPLEX GINS PROTEIN PSF2"/>
    <property type="match status" value="1"/>
</dbReference>
<evidence type="ECO:0000259" key="9">
    <source>
        <dbReference type="Pfam" id="PF05916"/>
    </source>
</evidence>
<evidence type="ECO:0000256" key="6">
    <source>
        <dbReference type="ARBA" id="ARBA00022829"/>
    </source>
</evidence>
<dbReference type="GO" id="GO:0006260">
    <property type="term" value="P:DNA replication"/>
    <property type="evidence" value="ECO:0007669"/>
    <property type="project" value="UniProtKB-KW"/>
</dbReference>
<comment type="similarity">
    <text evidence="2">Belongs to the GINS2/PSF2 family.</text>
</comment>
<keyword evidence="12" id="KW-1185">Reference proteome</keyword>
<dbReference type="FunFam" id="3.40.5.50:FF:000001">
    <property type="entry name" value="DNA replication complex GINS protein PSF2"/>
    <property type="match status" value="1"/>
</dbReference>
<evidence type="ECO:0000256" key="2">
    <source>
        <dbReference type="ARBA" id="ARBA00010565"/>
    </source>
</evidence>
<evidence type="ECO:0000259" key="10">
    <source>
        <dbReference type="Pfam" id="PF25005"/>
    </source>
</evidence>
<keyword evidence="5" id="KW-0235">DNA replication</keyword>
<protein>
    <recommendedName>
        <fullName evidence="4">DNA replication complex GINS protein PSF2</fullName>
    </recommendedName>
    <alternativeName>
        <fullName evidence="3">DNA replication complex GINS protein psf2</fullName>
    </alternativeName>
</protein>
<keyword evidence="7" id="KW-0539">Nucleus</keyword>
<name>A0A316U639_9BASI</name>
<dbReference type="AlphaFoldDB" id="A0A316U639"/>
<reference evidence="11 12" key="1">
    <citation type="journal article" date="2018" name="Mol. Biol. Evol.">
        <title>Broad Genomic Sampling Reveals a Smut Pathogenic Ancestry of the Fungal Clade Ustilaginomycotina.</title>
        <authorList>
            <person name="Kijpornyongpan T."/>
            <person name="Mondo S.J."/>
            <person name="Barry K."/>
            <person name="Sandor L."/>
            <person name="Lee J."/>
            <person name="Lipzen A."/>
            <person name="Pangilinan J."/>
            <person name="LaButti K."/>
            <person name="Hainaut M."/>
            <person name="Henrissat B."/>
            <person name="Grigoriev I.V."/>
            <person name="Spatafora J.W."/>
            <person name="Aime M.C."/>
        </authorList>
    </citation>
    <scope>NUCLEOTIDE SEQUENCE [LARGE SCALE GENOMIC DNA]</scope>
    <source>
        <strain evidence="11 12">MCA 4718</strain>
    </source>
</reference>
<feature type="compositionally biased region" description="Polar residues" evidence="8">
    <location>
        <begin position="230"/>
        <end position="243"/>
    </location>
</feature>
<dbReference type="Pfam" id="PF25005">
    <property type="entry name" value="PSF2_N"/>
    <property type="match status" value="1"/>
</dbReference>
<dbReference type="GeneID" id="37014267"/>
<dbReference type="InterPro" id="IPR007257">
    <property type="entry name" value="GINS_Psf2"/>
</dbReference>
<dbReference type="InterPro" id="IPR056784">
    <property type="entry name" value="PSF2_N"/>
</dbReference>
<feature type="compositionally biased region" description="Gly residues" evidence="8">
    <location>
        <begin position="211"/>
        <end position="222"/>
    </location>
</feature>
<evidence type="ECO:0000313" key="11">
    <source>
        <dbReference type="EMBL" id="PWN20727.1"/>
    </source>
</evidence>
<dbReference type="SUPFAM" id="SSF160059">
    <property type="entry name" value="PriA/YqbF domain"/>
    <property type="match status" value="1"/>
</dbReference>
<feature type="domain" description="GINS subunit" evidence="9">
    <location>
        <begin position="76"/>
        <end position="175"/>
    </location>
</feature>
<keyword evidence="6" id="KW-0159">Chromosome partition</keyword>
<dbReference type="Pfam" id="PF05916">
    <property type="entry name" value="Sld5"/>
    <property type="match status" value="1"/>
</dbReference>
<dbReference type="Gene3D" id="1.20.58.1020">
    <property type="match status" value="1"/>
</dbReference>
<dbReference type="PANTHER" id="PTHR12772:SF0">
    <property type="entry name" value="DNA REPLICATION COMPLEX GINS PROTEIN PSF2"/>
    <property type="match status" value="1"/>
</dbReference>
<accession>A0A316U639</accession>
<evidence type="ECO:0000256" key="5">
    <source>
        <dbReference type="ARBA" id="ARBA00022705"/>
    </source>
</evidence>
<evidence type="ECO:0000256" key="8">
    <source>
        <dbReference type="SAM" id="MobiDB-lite"/>
    </source>
</evidence>
<dbReference type="GO" id="GO:0000727">
    <property type="term" value="P:double-strand break repair via break-induced replication"/>
    <property type="evidence" value="ECO:0007669"/>
    <property type="project" value="TreeGrafter"/>
</dbReference>
<dbReference type="GO" id="GO:0007059">
    <property type="term" value="P:chromosome segregation"/>
    <property type="evidence" value="ECO:0007669"/>
    <property type="project" value="UniProtKB-KW"/>
</dbReference>
<dbReference type="InterPro" id="IPR036224">
    <property type="entry name" value="GINS_bundle-like_dom_sf"/>
</dbReference>
<dbReference type="OrthoDB" id="1938138at2759"/>
<evidence type="ECO:0000256" key="3">
    <source>
        <dbReference type="ARBA" id="ARBA00013969"/>
    </source>
</evidence>
<dbReference type="Gene3D" id="3.40.5.50">
    <property type="match status" value="1"/>
</dbReference>
<dbReference type="EMBL" id="KZ819327">
    <property type="protein sequence ID" value="PWN20727.1"/>
    <property type="molecule type" value="Genomic_DNA"/>
</dbReference>
<dbReference type="STRING" id="1684307.A0A316U639"/>
<feature type="region of interest" description="Disordered" evidence="8">
    <location>
        <begin position="198"/>
        <end position="267"/>
    </location>
</feature>
<evidence type="ECO:0000256" key="4">
    <source>
        <dbReference type="ARBA" id="ARBA00015139"/>
    </source>
</evidence>
<dbReference type="Proteomes" id="UP000245942">
    <property type="component" value="Unassembled WGS sequence"/>
</dbReference>
<evidence type="ECO:0000313" key="12">
    <source>
        <dbReference type="Proteomes" id="UP000245942"/>
    </source>
</evidence>
<dbReference type="GO" id="GO:0000811">
    <property type="term" value="C:GINS complex"/>
    <property type="evidence" value="ECO:0007669"/>
    <property type="project" value="TreeGrafter"/>
</dbReference>